<name>A0A0F8YIK3_9ZZZZ</name>
<organism evidence="1">
    <name type="scientific">marine sediment metagenome</name>
    <dbReference type="NCBI Taxonomy" id="412755"/>
    <lineage>
        <taxon>unclassified sequences</taxon>
        <taxon>metagenomes</taxon>
        <taxon>ecological metagenomes</taxon>
    </lineage>
</organism>
<proteinExistence type="predicted"/>
<accession>A0A0F8YIK3</accession>
<evidence type="ECO:0000313" key="1">
    <source>
        <dbReference type="EMBL" id="KKK81233.1"/>
    </source>
</evidence>
<dbReference type="AlphaFoldDB" id="A0A0F8YIK3"/>
<reference evidence="1" key="1">
    <citation type="journal article" date="2015" name="Nature">
        <title>Complex archaea that bridge the gap between prokaryotes and eukaryotes.</title>
        <authorList>
            <person name="Spang A."/>
            <person name="Saw J.H."/>
            <person name="Jorgensen S.L."/>
            <person name="Zaremba-Niedzwiedzka K."/>
            <person name="Martijn J."/>
            <person name="Lind A.E."/>
            <person name="van Eijk R."/>
            <person name="Schleper C."/>
            <person name="Guy L."/>
            <person name="Ettema T.J."/>
        </authorList>
    </citation>
    <scope>NUCLEOTIDE SEQUENCE</scope>
</reference>
<sequence length="67" mass="7578">MGITTLVFQMEFDLQNAEIPYAITSAVNELRGGRVSRIEISIVERSHGRQLRIEGRKEEEAEKGSET</sequence>
<protein>
    <submittedName>
        <fullName evidence="1">Uncharacterized protein</fullName>
    </submittedName>
</protein>
<gene>
    <name evidence="1" type="ORF">LCGC14_2815550</name>
</gene>
<comment type="caution">
    <text evidence="1">The sequence shown here is derived from an EMBL/GenBank/DDBJ whole genome shotgun (WGS) entry which is preliminary data.</text>
</comment>
<dbReference type="EMBL" id="LAZR01053216">
    <property type="protein sequence ID" value="KKK81233.1"/>
    <property type="molecule type" value="Genomic_DNA"/>
</dbReference>